<feature type="binding site" evidence="6">
    <location>
        <position position="298"/>
    </location>
    <ligand>
        <name>alpha-maltose 1-phosphate</name>
        <dbReference type="ChEBI" id="CHEBI:63576"/>
    </ligand>
</feature>
<dbReference type="InterPro" id="IPR026585">
    <property type="entry name" value="GlgE"/>
</dbReference>
<proteinExistence type="inferred from homology"/>
<reference evidence="8 11" key="2">
    <citation type="submission" date="2018-03" db="EMBL/GenBank/DDBJ databases">
        <title>Genomic Encyclopedia of Archaeal and Bacterial Type Strains, Phase II (KMG-II): from individual species to whole genera.</title>
        <authorList>
            <person name="Goeker M."/>
        </authorList>
    </citation>
    <scope>NUCLEOTIDE SEQUENCE [LARGE SCALE GENOMIC DNA]</scope>
    <source>
        <strain evidence="8 11">DSM 29956</strain>
    </source>
</reference>
<dbReference type="InterPro" id="IPR049171">
    <property type="entry name" value="GLGE_C"/>
</dbReference>
<evidence type="ECO:0000313" key="9">
    <source>
        <dbReference type="EMBL" id="SLN67733.1"/>
    </source>
</evidence>
<dbReference type="Proteomes" id="UP000193495">
    <property type="component" value="Unassembled WGS sequence"/>
</dbReference>
<evidence type="ECO:0000313" key="11">
    <source>
        <dbReference type="Proteomes" id="UP000240624"/>
    </source>
</evidence>
<dbReference type="InterPro" id="IPR013783">
    <property type="entry name" value="Ig-like_fold"/>
</dbReference>
<dbReference type="Gene3D" id="2.60.40.1180">
    <property type="entry name" value="Golgi alpha-mannosidase II"/>
    <property type="match status" value="1"/>
</dbReference>
<evidence type="ECO:0000256" key="5">
    <source>
        <dbReference type="ARBA" id="ARBA00048735"/>
    </source>
</evidence>
<comment type="similarity">
    <text evidence="6">Belongs to the glycosyl hydrolase 13 family. GlgE subfamily.</text>
</comment>
<dbReference type="SUPFAM" id="SSF51445">
    <property type="entry name" value="(Trans)glycosidases"/>
    <property type="match status" value="1"/>
</dbReference>
<dbReference type="HAMAP" id="MF_02124">
    <property type="entry name" value="GlgE"/>
    <property type="match status" value="1"/>
</dbReference>
<evidence type="ECO:0000256" key="2">
    <source>
        <dbReference type="ARBA" id="ARBA00022676"/>
    </source>
</evidence>
<dbReference type="GO" id="GO:0030979">
    <property type="term" value="P:alpha-glucan biosynthetic process"/>
    <property type="evidence" value="ECO:0007669"/>
    <property type="project" value="UniProtKB-UniRule"/>
</dbReference>
<dbReference type="Pfam" id="PF11896">
    <property type="entry name" value="GlgE_dom_N_S"/>
    <property type="match status" value="1"/>
</dbReference>
<dbReference type="GO" id="GO:0016758">
    <property type="term" value="F:hexosyltransferase activity"/>
    <property type="evidence" value="ECO:0007669"/>
    <property type="project" value="UniProtKB-UniRule"/>
</dbReference>
<dbReference type="EMBL" id="FWFY01000014">
    <property type="protein sequence ID" value="SLN67733.1"/>
    <property type="molecule type" value="Genomic_DNA"/>
</dbReference>
<evidence type="ECO:0000256" key="3">
    <source>
        <dbReference type="ARBA" id="ARBA00022679"/>
    </source>
</evidence>
<dbReference type="EMBL" id="PYGB01000017">
    <property type="protein sequence ID" value="PSK81167.1"/>
    <property type="molecule type" value="Genomic_DNA"/>
</dbReference>
<dbReference type="GO" id="GO:0004553">
    <property type="term" value="F:hydrolase activity, hydrolyzing O-glycosyl compounds"/>
    <property type="evidence" value="ECO:0007669"/>
    <property type="project" value="InterPro"/>
</dbReference>
<keyword evidence="11" id="KW-1185">Reference proteome</keyword>
<feature type="binding site" evidence="6">
    <location>
        <begin position="572"/>
        <end position="573"/>
    </location>
    <ligand>
        <name>alpha-maltose 1-phosphate</name>
        <dbReference type="ChEBI" id="CHEBI:63576"/>
    </ligand>
</feature>
<evidence type="ECO:0000313" key="10">
    <source>
        <dbReference type="Proteomes" id="UP000193495"/>
    </source>
</evidence>
<evidence type="ECO:0000313" key="8">
    <source>
        <dbReference type="EMBL" id="PSK81167.1"/>
    </source>
</evidence>
<feature type="binding site" evidence="6">
    <location>
        <position position="393"/>
    </location>
    <ligand>
        <name>alpha-maltose 1-phosphate</name>
        <dbReference type="ChEBI" id="CHEBI:63576"/>
    </ligand>
</feature>
<evidence type="ECO:0000256" key="4">
    <source>
        <dbReference type="ARBA" id="ARBA00023277"/>
    </source>
</evidence>
<dbReference type="PANTHER" id="PTHR47786">
    <property type="entry name" value="ALPHA-1,4-GLUCAN:MALTOSE-1-PHOSPHATE MALTOSYLTRANSFERASE"/>
    <property type="match status" value="1"/>
</dbReference>
<feature type="active site" description="Proton donor" evidence="6">
    <location>
        <position position="461"/>
    </location>
</feature>
<comment type="function">
    <text evidence="6">Maltosyltransferase that uses maltose 1-phosphate (M1P) as the sugar donor to elongate linear or branched alpha-(1-&gt;4)-glucans. Is involved in a branched alpha-glucan biosynthetic pathway from trehalose, together with TreS, Mak and GlgB.</text>
</comment>
<dbReference type="EC" id="2.4.99.16" evidence="6"/>
<evidence type="ECO:0000256" key="1">
    <source>
        <dbReference type="ARBA" id="ARBA00011738"/>
    </source>
</evidence>
<dbReference type="Proteomes" id="UP000240624">
    <property type="component" value="Unassembled WGS sequence"/>
</dbReference>
<name>A0A1X7A3L2_9RHOB</name>
<protein>
    <recommendedName>
        <fullName evidence="6">Alpha-1,4-glucan:maltose-1-phosphate maltosyltransferase</fullName>
        <shortName evidence="6">GMPMT</shortName>
        <ecNumber evidence="6">2.4.99.16</ecNumber>
    </recommendedName>
    <alternativeName>
        <fullName evidence="6">(1-&gt;4)-alpha-D-glucan:maltose-1-phosphate alpha-D-maltosyltransferase</fullName>
    </alternativeName>
</protein>
<sequence length="706" mass="80746">MHLEALQTGTGATWRGWAPTNSQAEGPWFMYDDELRPGNTGRAVGDSAREMEILASSRICIEGVDPEIDGGRFAAKCVAGRPFTVRADIFGEGHDSVRAALLWWRQGAQEVHETPMRFLENDRWEGSFTPPENALYRYTLIAWRDDFLTWRKDTSKKVAAALNVDVEAEIGHRLVAASRDHAPEGEGRAALESVVHATNHGSTEERLDILMNEDTLALMTRAGRRYCLTRFDRDLAVFADREIAAFSAWYELFPRSAAPGLRHGTFRDVIDRLPYVRDLGFDVLYFTPIHPIGRTNRKGRNNTLTPGPDDVGSPYAIGSDEGGHTAIHPELGTIEDFDALVEAARGHGLEIALDIALNASPDHPWIKEHPDWFEWRPDGSIAYAENPPKKYEDIVNFRYYLEDGSPNAPYWEAVRDMFLYWADHGVLCFRVDNPHTKPFPFWEWVIDEVRAKHPGAVFLSEAFTRPKMMKRLAKLGYNQSYSYFTWRNTKAELTEYLTELTSEECRHYMRPNFFVNTPDINPYFLQTSGRAGHRIRLALAATLAGNYGVYSGYEICEATPIPGKEEYLDSEKYEIRDWDFDREGHIKDDIRLLNGIRRKHAAMRDFTNLEFFDAHDGAVLYYGRFDPATENYLLFHVLLDPHAGREFSFDLPLWRFGLPDEASIEVQDAIHGNHFTWHGKEHRLTLDPETRPYAIWRLIPPGGARD</sequence>
<dbReference type="InterPro" id="IPR006047">
    <property type="entry name" value="GH13_cat_dom"/>
</dbReference>
<evidence type="ECO:0000259" key="7">
    <source>
        <dbReference type="SMART" id="SM00642"/>
    </source>
</evidence>
<dbReference type="AlphaFoldDB" id="A0A1X7A3L2"/>
<comment type="caution">
    <text evidence="6">Lacks conserved residue(s) required for the propagation of feature annotation.</text>
</comment>
<dbReference type="Gene3D" id="2.60.40.10">
    <property type="entry name" value="Immunoglobulins"/>
    <property type="match status" value="1"/>
</dbReference>
<gene>
    <name evidence="9" type="primary">glgE1</name>
    <name evidence="6" type="synonym">glgE</name>
    <name evidence="8" type="ORF">CLV79_1172</name>
    <name evidence="9" type="ORF">LOS8367_03381</name>
</gene>
<comment type="subunit">
    <text evidence="1 6">Homodimer.</text>
</comment>
<keyword evidence="4 6" id="KW-0119">Carbohydrate metabolism</keyword>
<dbReference type="CDD" id="cd11344">
    <property type="entry name" value="AmyAc_GlgE_like"/>
    <property type="match status" value="1"/>
</dbReference>
<evidence type="ECO:0000256" key="6">
    <source>
        <dbReference type="HAMAP-Rule" id="MF_02124"/>
    </source>
</evidence>
<feature type="site" description="Transition state stabilizer" evidence="6">
    <location>
        <position position="519"/>
    </location>
</feature>
<feature type="domain" description="Glycosyl hydrolase family 13 catalytic" evidence="7">
    <location>
        <begin position="247"/>
        <end position="591"/>
    </location>
</feature>
<accession>A0A1X7A3L2</accession>
<keyword evidence="2 6" id="KW-0328">Glycosyltransferase</keyword>
<keyword evidence="3 6" id="KW-0808">Transferase</keyword>
<feature type="active site" description="Nucleophile" evidence="6">
    <location>
        <position position="432"/>
    </location>
</feature>
<dbReference type="Pfam" id="PF00128">
    <property type="entry name" value="Alpha-amylase"/>
    <property type="match status" value="1"/>
</dbReference>
<organism evidence="9 10">
    <name type="scientific">Limimaricola soesokkakensis</name>
    <dbReference type="NCBI Taxonomy" id="1343159"/>
    <lineage>
        <taxon>Bacteria</taxon>
        <taxon>Pseudomonadati</taxon>
        <taxon>Pseudomonadota</taxon>
        <taxon>Alphaproteobacteria</taxon>
        <taxon>Rhodobacterales</taxon>
        <taxon>Paracoccaceae</taxon>
        <taxon>Limimaricola</taxon>
    </lineage>
</organism>
<feature type="binding site" evidence="6">
    <location>
        <position position="433"/>
    </location>
    <ligand>
        <name>alpha-maltose 1-phosphate</name>
        <dbReference type="ChEBI" id="CHEBI:63576"/>
    </ligand>
</feature>
<dbReference type="InterPro" id="IPR021828">
    <property type="entry name" value="GlgE_dom_N/S"/>
</dbReference>
<dbReference type="InterPro" id="IPR013780">
    <property type="entry name" value="Glyco_hydro_b"/>
</dbReference>
<dbReference type="SMART" id="SM00642">
    <property type="entry name" value="Aamy"/>
    <property type="match status" value="1"/>
</dbReference>
<dbReference type="Gene3D" id="3.20.20.80">
    <property type="entry name" value="Glycosidases"/>
    <property type="match status" value="1"/>
</dbReference>
<comment type="catalytic activity">
    <reaction evidence="5 6">
        <text>alpha-maltose 1-phosphate + [(1-&gt;4)-alpha-D-glucosyl](n) = [(1-&gt;4)-alpha-D-glucosyl](n+2) + phosphate</text>
        <dbReference type="Rhea" id="RHEA:42692"/>
        <dbReference type="Rhea" id="RHEA-COMP:9584"/>
        <dbReference type="Rhea" id="RHEA-COMP:10183"/>
        <dbReference type="ChEBI" id="CHEBI:15444"/>
        <dbReference type="ChEBI" id="CHEBI:43474"/>
        <dbReference type="ChEBI" id="CHEBI:63576"/>
        <dbReference type="EC" id="2.4.99.16"/>
    </reaction>
</comment>
<dbReference type="PANTHER" id="PTHR47786:SF2">
    <property type="entry name" value="GLYCOSYL HYDROLASE FAMILY 13 CATALYTIC DOMAIN-CONTAINING PROTEIN"/>
    <property type="match status" value="1"/>
</dbReference>
<dbReference type="InterPro" id="IPR017853">
    <property type="entry name" value="GH"/>
</dbReference>
<dbReference type="Gene3D" id="1.20.58.80">
    <property type="entry name" value="Phosphotransferase system, lactose/cellobiose-type IIA subunit"/>
    <property type="match status" value="1"/>
</dbReference>
<reference evidence="9 10" key="1">
    <citation type="submission" date="2017-03" db="EMBL/GenBank/DDBJ databases">
        <authorList>
            <person name="Afonso C.L."/>
            <person name="Miller P.J."/>
            <person name="Scott M.A."/>
            <person name="Spackman E."/>
            <person name="Goraichik I."/>
            <person name="Dimitrov K.M."/>
            <person name="Suarez D.L."/>
            <person name="Swayne D.E."/>
        </authorList>
    </citation>
    <scope>NUCLEOTIDE SEQUENCE [LARGE SCALE GENOMIC DNA]</scope>
    <source>
        <strain evidence="9 10">CECT 8367</strain>
    </source>
</reference>
<dbReference type="Pfam" id="PF21702">
    <property type="entry name" value="GLGE_C"/>
    <property type="match status" value="1"/>
</dbReference>